<keyword evidence="3" id="KW-1185">Reference proteome</keyword>
<evidence type="ECO:0000313" key="3">
    <source>
        <dbReference type="Proteomes" id="UP000828390"/>
    </source>
</evidence>
<feature type="region of interest" description="Disordered" evidence="1">
    <location>
        <begin position="1"/>
        <end position="77"/>
    </location>
</feature>
<accession>A0A9D4MNJ2</accession>
<reference evidence="2" key="1">
    <citation type="journal article" date="2019" name="bioRxiv">
        <title>The Genome of the Zebra Mussel, Dreissena polymorpha: A Resource for Invasive Species Research.</title>
        <authorList>
            <person name="McCartney M.A."/>
            <person name="Auch B."/>
            <person name="Kono T."/>
            <person name="Mallez S."/>
            <person name="Zhang Y."/>
            <person name="Obille A."/>
            <person name="Becker A."/>
            <person name="Abrahante J.E."/>
            <person name="Garbe J."/>
            <person name="Badalamenti J.P."/>
            <person name="Herman A."/>
            <person name="Mangelson H."/>
            <person name="Liachko I."/>
            <person name="Sullivan S."/>
            <person name="Sone E.D."/>
            <person name="Koren S."/>
            <person name="Silverstein K.A.T."/>
            <person name="Beckman K.B."/>
            <person name="Gohl D.M."/>
        </authorList>
    </citation>
    <scope>NUCLEOTIDE SEQUENCE</scope>
    <source>
        <strain evidence="2">Duluth1</strain>
        <tissue evidence="2">Whole animal</tissue>
    </source>
</reference>
<feature type="compositionally biased region" description="Basic and acidic residues" evidence="1">
    <location>
        <begin position="9"/>
        <end position="18"/>
    </location>
</feature>
<dbReference type="EMBL" id="JAIWYP010000001">
    <property type="protein sequence ID" value="KAH3880518.1"/>
    <property type="molecule type" value="Genomic_DNA"/>
</dbReference>
<evidence type="ECO:0000313" key="2">
    <source>
        <dbReference type="EMBL" id="KAH3880518.1"/>
    </source>
</evidence>
<reference evidence="2" key="2">
    <citation type="submission" date="2020-11" db="EMBL/GenBank/DDBJ databases">
        <authorList>
            <person name="McCartney M.A."/>
            <person name="Auch B."/>
            <person name="Kono T."/>
            <person name="Mallez S."/>
            <person name="Becker A."/>
            <person name="Gohl D.M."/>
            <person name="Silverstein K.A.T."/>
            <person name="Koren S."/>
            <person name="Bechman K.B."/>
            <person name="Herman A."/>
            <person name="Abrahante J.E."/>
            <person name="Garbe J."/>
        </authorList>
    </citation>
    <scope>NUCLEOTIDE SEQUENCE</scope>
    <source>
        <strain evidence="2">Duluth1</strain>
        <tissue evidence="2">Whole animal</tissue>
    </source>
</reference>
<evidence type="ECO:0000256" key="1">
    <source>
        <dbReference type="SAM" id="MobiDB-lite"/>
    </source>
</evidence>
<dbReference type="Proteomes" id="UP000828390">
    <property type="component" value="Unassembled WGS sequence"/>
</dbReference>
<organism evidence="2 3">
    <name type="scientific">Dreissena polymorpha</name>
    <name type="common">Zebra mussel</name>
    <name type="synonym">Mytilus polymorpha</name>
    <dbReference type="NCBI Taxonomy" id="45954"/>
    <lineage>
        <taxon>Eukaryota</taxon>
        <taxon>Metazoa</taxon>
        <taxon>Spiralia</taxon>
        <taxon>Lophotrochozoa</taxon>
        <taxon>Mollusca</taxon>
        <taxon>Bivalvia</taxon>
        <taxon>Autobranchia</taxon>
        <taxon>Heteroconchia</taxon>
        <taxon>Euheterodonta</taxon>
        <taxon>Imparidentia</taxon>
        <taxon>Neoheterodontei</taxon>
        <taxon>Myida</taxon>
        <taxon>Dreissenoidea</taxon>
        <taxon>Dreissenidae</taxon>
        <taxon>Dreissena</taxon>
    </lineage>
</organism>
<feature type="compositionally biased region" description="Basic residues" evidence="1">
    <location>
        <begin position="31"/>
        <end position="49"/>
    </location>
</feature>
<sequence>MSKPNASEPTKRSTERLPKALSGQKCFGDARRKRKKRKEAKQLAKMKRKVGSERTKKQDREQKKRDREEKASLKIKRENRQGVTVHLQMRTGRRRFGTWILMTAWINLMHARVVDPTRELLVSGFAVVPVDPHGILPAQGTK</sequence>
<feature type="compositionally biased region" description="Basic and acidic residues" evidence="1">
    <location>
        <begin position="50"/>
        <end position="77"/>
    </location>
</feature>
<gene>
    <name evidence="2" type="ORF">DPMN_004434</name>
</gene>
<protein>
    <submittedName>
        <fullName evidence="2">Uncharacterized protein</fullName>
    </submittedName>
</protein>
<proteinExistence type="predicted"/>
<comment type="caution">
    <text evidence="2">The sequence shown here is derived from an EMBL/GenBank/DDBJ whole genome shotgun (WGS) entry which is preliminary data.</text>
</comment>
<name>A0A9D4MNJ2_DREPO</name>
<dbReference type="AlphaFoldDB" id="A0A9D4MNJ2"/>